<evidence type="ECO:0000313" key="1">
    <source>
        <dbReference type="EMBL" id="HGU32427.1"/>
    </source>
</evidence>
<proteinExistence type="predicted"/>
<dbReference type="InterPro" id="IPR040730">
    <property type="entry name" value="Hexapep_loop"/>
</dbReference>
<protein>
    <submittedName>
        <fullName evidence="1">Transferase</fullName>
    </submittedName>
</protein>
<gene>
    <name evidence="1" type="ORF">ENS29_06180</name>
</gene>
<dbReference type="Gene3D" id="2.160.10.10">
    <property type="entry name" value="Hexapeptide repeat proteins"/>
    <property type="match status" value="2"/>
</dbReference>
<accession>A0A7C4MP40</accession>
<dbReference type="SUPFAM" id="SSF51161">
    <property type="entry name" value="Trimeric LpxA-like enzymes"/>
    <property type="match status" value="1"/>
</dbReference>
<dbReference type="EMBL" id="DSUH01000139">
    <property type="protein sequence ID" value="HGU32427.1"/>
    <property type="molecule type" value="Genomic_DNA"/>
</dbReference>
<dbReference type="Pfam" id="PF18776">
    <property type="entry name" value="Hexapep_loop"/>
    <property type="match status" value="1"/>
</dbReference>
<sequence>MKDINQLLDRITQRIRINLREQGFDIQPYVEHTIPLNQLIKFYAFYGITPHHPLNFHFSHSSLAGSYFLGKCSVDHSILYKSDIRGDELKQKGDVFSFGNETISVHEDEAIDIRDSFLIKTLVHNYSHDPESLENFFIHDTLAMHYANIHGSPTEGCFMEPFSTVDLTTQHDCIIGRYSYIQVGEMSHMKIPAGTIWIRKPGIFNFLYRYPLDLLDRYIRFSPEEGPPQGIFMEFIEERKADFKKVFDVMHVDPSIHIPKGASLDRYAVVKPKVQIGENVLVAQRAYLENCWLGKGANAQENCYIVHSRLEGYDVTAHGAKLIHALLDRNVFVGFNSFVRGSVAHPVRIGKGCIVMPHTIIDVAEGVSIPDDHIVWGIVQSESDLQVHSMPIDRFSHIADGIMVGDMIFEGDGAAFVHAFRHRIEHILEANGAYFDGIHNQGHAQRNRFIAFNTIQPYPDGDRMGMYPTIDIRP</sequence>
<keyword evidence="1" id="KW-0808">Transferase</keyword>
<organism evidence="1">
    <name type="scientific">Desulfatirhabdium butyrativorans</name>
    <dbReference type="NCBI Taxonomy" id="340467"/>
    <lineage>
        <taxon>Bacteria</taxon>
        <taxon>Pseudomonadati</taxon>
        <taxon>Thermodesulfobacteriota</taxon>
        <taxon>Desulfobacteria</taxon>
        <taxon>Desulfobacterales</taxon>
        <taxon>Desulfatirhabdiaceae</taxon>
        <taxon>Desulfatirhabdium</taxon>
    </lineage>
</organism>
<name>A0A7C4MP40_9BACT</name>
<dbReference type="InterPro" id="IPR011004">
    <property type="entry name" value="Trimer_LpxA-like_sf"/>
</dbReference>
<reference evidence="1" key="1">
    <citation type="journal article" date="2020" name="mSystems">
        <title>Genome- and Community-Level Interaction Insights into Carbon Utilization and Element Cycling Functions of Hydrothermarchaeota in Hydrothermal Sediment.</title>
        <authorList>
            <person name="Zhou Z."/>
            <person name="Liu Y."/>
            <person name="Xu W."/>
            <person name="Pan J."/>
            <person name="Luo Z.H."/>
            <person name="Li M."/>
        </authorList>
    </citation>
    <scope>NUCLEOTIDE SEQUENCE [LARGE SCALE GENOMIC DNA]</scope>
    <source>
        <strain evidence="1">SpSt-477</strain>
    </source>
</reference>
<dbReference type="GO" id="GO:0016740">
    <property type="term" value="F:transferase activity"/>
    <property type="evidence" value="ECO:0007669"/>
    <property type="project" value="UniProtKB-KW"/>
</dbReference>
<comment type="caution">
    <text evidence="1">The sequence shown here is derived from an EMBL/GenBank/DDBJ whole genome shotgun (WGS) entry which is preliminary data.</text>
</comment>
<dbReference type="AlphaFoldDB" id="A0A7C4MP40"/>